<comment type="caution">
    <text evidence="4">The sequence shown here is derived from an EMBL/GenBank/DDBJ whole genome shotgun (WGS) entry which is preliminary data.</text>
</comment>
<feature type="compositionally biased region" description="Polar residues" evidence="1">
    <location>
        <begin position="331"/>
        <end position="349"/>
    </location>
</feature>
<feature type="signal peptide" evidence="2">
    <location>
        <begin position="1"/>
        <end position="20"/>
    </location>
</feature>
<feature type="domain" description="DUF7580" evidence="3">
    <location>
        <begin position="354"/>
        <end position="599"/>
    </location>
</feature>
<gene>
    <name evidence="4" type="ORF">HETSPECPRED_002591</name>
</gene>
<evidence type="ECO:0000313" key="5">
    <source>
        <dbReference type="Proteomes" id="UP000664521"/>
    </source>
</evidence>
<feature type="compositionally biased region" description="Basic and acidic residues" evidence="1">
    <location>
        <begin position="302"/>
        <end position="315"/>
    </location>
</feature>
<dbReference type="EMBL" id="CAJPDS010000016">
    <property type="protein sequence ID" value="CAF9915820.1"/>
    <property type="molecule type" value="Genomic_DNA"/>
</dbReference>
<keyword evidence="2" id="KW-0732">Signal</keyword>
<dbReference type="OrthoDB" id="5331891at2759"/>
<organism evidence="4 5">
    <name type="scientific">Heterodermia speciosa</name>
    <dbReference type="NCBI Taxonomy" id="116794"/>
    <lineage>
        <taxon>Eukaryota</taxon>
        <taxon>Fungi</taxon>
        <taxon>Dikarya</taxon>
        <taxon>Ascomycota</taxon>
        <taxon>Pezizomycotina</taxon>
        <taxon>Lecanoromycetes</taxon>
        <taxon>OSLEUM clade</taxon>
        <taxon>Lecanoromycetidae</taxon>
        <taxon>Caliciales</taxon>
        <taxon>Physciaceae</taxon>
        <taxon>Heterodermia</taxon>
    </lineage>
</organism>
<evidence type="ECO:0000313" key="4">
    <source>
        <dbReference type="EMBL" id="CAF9915820.1"/>
    </source>
</evidence>
<protein>
    <recommendedName>
        <fullName evidence="3">DUF7580 domain-containing protein</fullName>
    </recommendedName>
</protein>
<reference evidence="4" key="1">
    <citation type="submission" date="2021-03" db="EMBL/GenBank/DDBJ databases">
        <authorList>
            <person name="Tagirdzhanova G."/>
        </authorList>
    </citation>
    <scope>NUCLEOTIDE SEQUENCE</scope>
</reference>
<evidence type="ECO:0000259" key="3">
    <source>
        <dbReference type="Pfam" id="PF24476"/>
    </source>
</evidence>
<evidence type="ECO:0000256" key="2">
    <source>
        <dbReference type="SAM" id="SignalP"/>
    </source>
</evidence>
<feature type="chain" id="PRO_5034524889" description="DUF7580 domain-containing protein" evidence="2">
    <location>
        <begin position="21"/>
        <end position="611"/>
    </location>
</feature>
<dbReference type="InterPro" id="IPR056002">
    <property type="entry name" value="DUF7580"/>
</dbReference>
<evidence type="ECO:0000256" key="1">
    <source>
        <dbReference type="SAM" id="MobiDB-lite"/>
    </source>
</evidence>
<name>A0A8H3ICM0_9LECA</name>
<accession>A0A8H3ICM0</accession>
<dbReference type="AlphaFoldDB" id="A0A8H3ICM0"/>
<sequence>MAGIEAVGLALGILPLLISAIEHYDDILRPFSRYRSFTSKAQRFIDELETERTIFRTECQLLLASVTGPKAAAEMLRNHQHASWDDEDVRNRLTDQLGVLGTACTSLISKIESKLREIGKKSEQLGTVIVQEKAGNATQDKNWRSRVATKLRFSFSESGLRQLIKDLHLLNKNFLILSNQAARLDSHYAVSPQQKEGAGDIYAVNHEMEKFQRVQHASQILHDALSRACNSHPQHVVQLCLVAKYTSDGRGICKTRFTLAFSHTESLGDASLAIDPMRSNQPTTPRDMIWLEIESISGNNGKTREDRHTQDEKRPSLNYNSQPPKREKPVATSSKNLATSSTSLPQIYSTDPKPENHQNLCMHLSQISVSPTGSYVYALEHISGCKHVVHVPLSLSGSRSSISLTQLITQSSGENRSSELPQYQRLSHAKALALAVLQFHTTPWLSESWKSDNVFFCGLSDGESQERQGGALPHLHTTVAHTTSTAKSRSPTTTPSTMSTSVIPNLLLFDLGVMLLELAYNAPFQALRQQEALLGSTNTAVADFTAALTLADQVGIFLGAGFAAIVKKCLRCDFGCGNSLDQPALQARLYEDVVCKLERLEEGFRKLQLND</sequence>
<dbReference type="PANTHER" id="PTHR35186:SF4">
    <property type="entry name" value="PRION-INHIBITION AND PROPAGATION HELO DOMAIN-CONTAINING PROTEIN"/>
    <property type="match status" value="1"/>
</dbReference>
<dbReference type="PANTHER" id="PTHR35186">
    <property type="entry name" value="ANK_REP_REGION DOMAIN-CONTAINING PROTEIN"/>
    <property type="match status" value="1"/>
</dbReference>
<proteinExistence type="predicted"/>
<keyword evidence="5" id="KW-1185">Reference proteome</keyword>
<dbReference type="Proteomes" id="UP000664521">
    <property type="component" value="Unassembled WGS sequence"/>
</dbReference>
<dbReference type="Pfam" id="PF24476">
    <property type="entry name" value="DUF7580"/>
    <property type="match status" value="1"/>
</dbReference>
<feature type="region of interest" description="Disordered" evidence="1">
    <location>
        <begin position="295"/>
        <end position="354"/>
    </location>
</feature>